<sequence length="174" mass="18574">MPRLHAFELLPDAAGAESVRRDWQALRDAGLPSQLDHRGTTNGPHLTLVAAPALGPADDDRAIALLAPLLPVEVRIAGIALLGGSRVTVVRLVDVPDPLARAVLDLRREVADAQHPGWLAHVTLGRRIPRAEVPAALGVLGHADVVLRLDTLRRWDPDTDVVRTLAGPASPPPR</sequence>
<organism evidence="1">
    <name type="scientific">metagenome</name>
    <dbReference type="NCBI Taxonomy" id="256318"/>
    <lineage>
        <taxon>unclassified sequences</taxon>
        <taxon>metagenomes</taxon>
    </lineage>
</organism>
<reference evidence="1" key="1">
    <citation type="submission" date="2015-08" db="EMBL/GenBank/DDBJ databases">
        <authorList>
            <person name="Babu N.S."/>
            <person name="Beckwith C.J."/>
            <person name="Beseler K.G."/>
            <person name="Brison A."/>
            <person name="Carone J.V."/>
            <person name="Caskin T.P."/>
            <person name="Diamond M."/>
            <person name="Durham M.E."/>
            <person name="Foxe J.M."/>
            <person name="Go M."/>
            <person name="Henderson B.A."/>
            <person name="Jones I.B."/>
            <person name="McGettigan J.A."/>
            <person name="Micheletti S.J."/>
            <person name="Nasrallah M.E."/>
            <person name="Ortiz D."/>
            <person name="Piller C.R."/>
            <person name="Privatt S.R."/>
            <person name="Schneider S.L."/>
            <person name="Sharp S."/>
            <person name="Smith T.C."/>
            <person name="Stanton J.D."/>
            <person name="Ullery H.E."/>
            <person name="Wilson R.J."/>
            <person name="Serrano M.G."/>
            <person name="Buck G."/>
            <person name="Lee V."/>
            <person name="Wang Y."/>
            <person name="Carvalho R."/>
            <person name="Voegtly L."/>
            <person name="Shi R."/>
            <person name="Duckworth R."/>
            <person name="Johnson A."/>
            <person name="Loviza R."/>
            <person name="Walstead R."/>
            <person name="Shah Z."/>
            <person name="Kiflezghi M."/>
            <person name="Wade K."/>
            <person name="Ball S.L."/>
            <person name="Bradley K.W."/>
            <person name="Asai D.J."/>
            <person name="Bowman C.A."/>
            <person name="Russell D.A."/>
            <person name="Pope W.H."/>
            <person name="Jacobs-Sera D."/>
            <person name="Hendrix R.W."/>
            <person name="Hatfull G.F."/>
        </authorList>
    </citation>
    <scope>NUCLEOTIDE SEQUENCE</scope>
</reference>
<accession>A0A2P2C5Y4</accession>
<name>A0A2P2C5Y4_9ZZZZ</name>
<evidence type="ECO:0000313" key="1">
    <source>
        <dbReference type="EMBL" id="CUR57401.1"/>
    </source>
</evidence>
<dbReference type="InterPro" id="IPR009097">
    <property type="entry name" value="Cyclic_Pdiesterase"/>
</dbReference>
<dbReference type="EMBL" id="CZKB01000005">
    <property type="protein sequence ID" value="CUR57401.1"/>
    <property type="molecule type" value="Genomic_DNA"/>
</dbReference>
<dbReference type="Gene3D" id="3.90.1140.10">
    <property type="entry name" value="Cyclic phosphodiesterase"/>
    <property type="match status" value="1"/>
</dbReference>
<gene>
    <name evidence="1" type="ORF">NOCA1130011</name>
</gene>
<protein>
    <recommendedName>
        <fullName evidence="2">2'-5' RNA ligase</fullName>
    </recommendedName>
</protein>
<dbReference type="SUPFAM" id="SSF55144">
    <property type="entry name" value="LigT-like"/>
    <property type="match status" value="1"/>
</dbReference>
<evidence type="ECO:0008006" key="2">
    <source>
        <dbReference type="Google" id="ProtNLM"/>
    </source>
</evidence>
<dbReference type="Pfam" id="PF13563">
    <property type="entry name" value="2_5_RNA_ligase2"/>
    <property type="match status" value="1"/>
</dbReference>
<proteinExistence type="predicted"/>
<dbReference type="AlphaFoldDB" id="A0A2P2C5Y4"/>